<dbReference type="Ensembl" id="ENSPKIT00000022358.1">
    <property type="protein sequence ID" value="ENSPKIP00000041323.1"/>
    <property type="gene ID" value="ENSPKIG00000017927.1"/>
</dbReference>
<comment type="similarity">
    <text evidence="9">Belongs to the immunoglobulin superfamily. TIM family.</text>
</comment>
<keyword evidence="3" id="KW-0732">Signal</keyword>
<dbReference type="GeneTree" id="ENSGT00940000161609"/>
<protein>
    <recommendedName>
        <fullName evidence="11">Ig-like domain-containing protein</fullName>
    </recommendedName>
</protein>
<dbReference type="InterPro" id="IPR003599">
    <property type="entry name" value="Ig_sub"/>
</dbReference>
<name>A0A3B3TFY4_9TELE</name>
<dbReference type="InterPro" id="IPR013106">
    <property type="entry name" value="Ig_V-set"/>
</dbReference>
<keyword evidence="4 10" id="KW-1133">Transmembrane helix</keyword>
<proteinExistence type="inferred from homology"/>
<evidence type="ECO:0000256" key="9">
    <source>
        <dbReference type="ARBA" id="ARBA00038203"/>
    </source>
</evidence>
<keyword evidence="7" id="KW-0325">Glycoprotein</keyword>
<dbReference type="InterPro" id="IPR013783">
    <property type="entry name" value="Ig-like_fold"/>
</dbReference>
<evidence type="ECO:0000256" key="2">
    <source>
        <dbReference type="ARBA" id="ARBA00022692"/>
    </source>
</evidence>
<dbReference type="SMART" id="SM00409">
    <property type="entry name" value="IG"/>
    <property type="match status" value="1"/>
</dbReference>
<dbReference type="SUPFAM" id="SSF48726">
    <property type="entry name" value="Immunoglobulin"/>
    <property type="match status" value="1"/>
</dbReference>
<evidence type="ECO:0000313" key="12">
    <source>
        <dbReference type="Ensembl" id="ENSPKIP00000041323.1"/>
    </source>
</evidence>
<evidence type="ECO:0000256" key="10">
    <source>
        <dbReference type="SAM" id="Phobius"/>
    </source>
</evidence>
<dbReference type="AlphaFoldDB" id="A0A3B3TFY4"/>
<evidence type="ECO:0000256" key="3">
    <source>
        <dbReference type="ARBA" id="ARBA00022729"/>
    </source>
</evidence>
<keyword evidence="8" id="KW-0393">Immunoglobulin domain</keyword>
<evidence type="ECO:0000256" key="4">
    <source>
        <dbReference type="ARBA" id="ARBA00022989"/>
    </source>
</evidence>
<evidence type="ECO:0000256" key="8">
    <source>
        <dbReference type="ARBA" id="ARBA00023319"/>
    </source>
</evidence>
<sequence>MISATEKANTLQRQALNKGLRCFRALRDAHCAHWTQSVCHCYTMAVHGHCMPALLLILFHIMPVAESSQTITGFVGYNVTLPCSYDAEYYGGLYMCWGRGEIPYSGCDDEIIATDGFKVTRRTSPRYQLIGDLNQGDVSLTIIDAEMGDSGIYGCRVEIPGLFNDLKNKVTLTIQNIHNTTASPSSTASPETQTAISVTQGYYGNYSTGSSTANTPQGSGHADRPFLVIALVILLLLLLLVVLVTGLWLRKRKLVN</sequence>
<dbReference type="Pfam" id="PF07686">
    <property type="entry name" value="V-set"/>
    <property type="match status" value="1"/>
</dbReference>
<dbReference type="Proteomes" id="UP000261540">
    <property type="component" value="Unplaced"/>
</dbReference>
<keyword evidence="5 10" id="KW-0472">Membrane</keyword>
<dbReference type="GO" id="GO:0001786">
    <property type="term" value="F:phosphatidylserine binding"/>
    <property type="evidence" value="ECO:0007669"/>
    <property type="project" value="TreeGrafter"/>
</dbReference>
<dbReference type="PANTHER" id="PTHR46608">
    <property type="entry name" value="T-CELL IMMUNOGLOBULIN AND MUCIN DOMAIN-CONTAINING PROTEIN 4"/>
    <property type="match status" value="1"/>
</dbReference>
<dbReference type="Gene3D" id="2.60.40.10">
    <property type="entry name" value="Immunoglobulins"/>
    <property type="match status" value="1"/>
</dbReference>
<evidence type="ECO:0000256" key="1">
    <source>
        <dbReference type="ARBA" id="ARBA00004479"/>
    </source>
</evidence>
<organism evidence="12 13">
    <name type="scientific">Paramormyrops kingsleyae</name>
    <dbReference type="NCBI Taxonomy" id="1676925"/>
    <lineage>
        <taxon>Eukaryota</taxon>
        <taxon>Metazoa</taxon>
        <taxon>Chordata</taxon>
        <taxon>Craniata</taxon>
        <taxon>Vertebrata</taxon>
        <taxon>Euteleostomi</taxon>
        <taxon>Actinopterygii</taxon>
        <taxon>Neopterygii</taxon>
        <taxon>Teleostei</taxon>
        <taxon>Osteoglossocephala</taxon>
        <taxon>Osteoglossomorpha</taxon>
        <taxon>Osteoglossiformes</taxon>
        <taxon>Mormyridae</taxon>
        <taxon>Paramormyrops</taxon>
    </lineage>
</organism>
<dbReference type="InterPro" id="IPR036179">
    <property type="entry name" value="Ig-like_dom_sf"/>
</dbReference>
<feature type="transmembrane region" description="Helical" evidence="10">
    <location>
        <begin position="226"/>
        <end position="249"/>
    </location>
</feature>
<dbReference type="InterPro" id="IPR007110">
    <property type="entry name" value="Ig-like_dom"/>
</dbReference>
<evidence type="ECO:0000256" key="5">
    <source>
        <dbReference type="ARBA" id="ARBA00023136"/>
    </source>
</evidence>
<keyword evidence="13" id="KW-1185">Reference proteome</keyword>
<comment type="subcellular location">
    <subcellularLocation>
        <location evidence="1">Membrane</location>
        <topology evidence="1">Single-pass type I membrane protein</topology>
    </subcellularLocation>
</comment>
<dbReference type="FunFam" id="2.60.40.10:FF:000774">
    <property type="entry name" value="Hepatitis A virus cellular receptor 1"/>
    <property type="match status" value="1"/>
</dbReference>
<dbReference type="PROSITE" id="PS50835">
    <property type="entry name" value="IG_LIKE"/>
    <property type="match status" value="1"/>
</dbReference>
<feature type="domain" description="Ig-like" evidence="11">
    <location>
        <begin position="52"/>
        <end position="173"/>
    </location>
</feature>
<dbReference type="PANTHER" id="PTHR46608:SF3">
    <property type="entry name" value="T-CELL IMMUNOGLOBULIN AND MUCIN DOMAIN-CONTAINING PROTEIN 4"/>
    <property type="match status" value="1"/>
</dbReference>
<evidence type="ECO:0000313" key="13">
    <source>
        <dbReference type="Proteomes" id="UP000261540"/>
    </source>
</evidence>
<reference evidence="12" key="2">
    <citation type="submission" date="2025-09" db="UniProtKB">
        <authorList>
            <consortium name="Ensembl"/>
        </authorList>
    </citation>
    <scope>IDENTIFICATION</scope>
</reference>
<keyword evidence="2 10" id="KW-0812">Transmembrane</keyword>
<dbReference type="GO" id="GO:0043277">
    <property type="term" value="P:apoptotic cell clearance"/>
    <property type="evidence" value="ECO:0007669"/>
    <property type="project" value="TreeGrafter"/>
</dbReference>
<evidence type="ECO:0000256" key="7">
    <source>
        <dbReference type="ARBA" id="ARBA00023180"/>
    </source>
</evidence>
<evidence type="ECO:0000259" key="11">
    <source>
        <dbReference type="PROSITE" id="PS50835"/>
    </source>
</evidence>
<dbReference type="GO" id="GO:0060097">
    <property type="term" value="P:cytoskeletal rearrangement involved in phagocytosis, engulfment"/>
    <property type="evidence" value="ECO:0007669"/>
    <property type="project" value="TreeGrafter"/>
</dbReference>
<accession>A0A3B3TFY4</accession>
<reference evidence="12" key="1">
    <citation type="submission" date="2025-08" db="UniProtKB">
        <authorList>
            <consortium name="Ensembl"/>
        </authorList>
    </citation>
    <scope>IDENTIFICATION</scope>
</reference>
<dbReference type="GO" id="GO:0016020">
    <property type="term" value="C:membrane"/>
    <property type="evidence" value="ECO:0007669"/>
    <property type="project" value="UniProtKB-SubCell"/>
</dbReference>
<evidence type="ECO:0000256" key="6">
    <source>
        <dbReference type="ARBA" id="ARBA00023157"/>
    </source>
</evidence>
<keyword evidence="6" id="KW-1015">Disulfide bond</keyword>